<dbReference type="SUPFAM" id="SSF53254">
    <property type="entry name" value="Phosphoglycerate mutase-like"/>
    <property type="match status" value="1"/>
</dbReference>
<dbReference type="AlphaFoldDB" id="A0A917CE14"/>
<keyword evidence="1" id="KW-0732">Signal</keyword>
<proteinExistence type="predicted"/>
<dbReference type="Pfam" id="PF00300">
    <property type="entry name" value="His_Phos_1"/>
    <property type="match status" value="1"/>
</dbReference>
<evidence type="ECO:0000313" key="3">
    <source>
        <dbReference type="Proteomes" id="UP000632858"/>
    </source>
</evidence>
<keyword evidence="3" id="KW-1185">Reference proteome</keyword>
<evidence type="ECO:0000313" key="2">
    <source>
        <dbReference type="EMBL" id="GGF83629.1"/>
    </source>
</evidence>
<name>A0A917CE14_9GAMM</name>
<dbReference type="Gene3D" id="3.40.50.1240">
    <property type="entry name" value="Phosphoglycerate mutase-like"/>
    <property type="match status" value="1"/>
</dbReference>
<feature type="signal peptide" evidence="1">
    <location>
        <begin position="1"/>
        <end position="22"/>
    </location>
</feature>
<dbReference type="SMART" id="SM00855">
    <property type="entry name" value="PGAM"/>
    <property type="match status" value="1"/>
</dbReference>
<feature type="chain" id="PRO_5037869841" evidence="1">
    <location>
        <begin position="23"/>
        <end position="166"/>
    </location>
</feature>
<sequence>MTRRRLVAVLGLLLCLGPPAEAAKQTVILLRHGEKAATLGRDPDLSPMGAARAERLSALVANALPAAVYASEFQRTQQTARPLALAAGVPIRMLPAATRAQELLSRLCALPDGSTAAVVGHSNTVPALVQAWSGEPAEAIADGDYGRIYVVRLENCRVAGVSVLRY</sequence>
<reference evidence="2" key="1">
    <citation type="journal article" date="2014" name="Int. J. Syst. Evol. Microbiol.">
        <title>Complete genome sequence of Corynebacterium casei LMG S-19264T (=DSM 44701T), isolated from a smear-ripened cheese.</title>
        <authorList>
            <consortium name="US DOE Joint Genome Institute (JGI-PGF)"/>
            <person name="Walter F."/>
            <person name="Albersmeier A."/>
            <person name="Kalinowski J."/>
            <person name="Ruckert C."/>
        </authorList>
    </citation>
    <scope>NUCLEOTIDE SEQUENCE</scope>
    <source>
        <strain evidence="2">CGMCC 1.12726</strain>
    </source>
</reference>
<dbReference type="Proteomes" id="UP000632858">
    <property type="component" value="Unassembled WGS sequence"/>
</dbReference>
<evidence type="ECO:0000256" key="1">
    <source>
        <dbReference type="SAM" id="SignalP"/>
    </source>
</evidence>
<reference evidence="2" key="2">
    <citation type="submission" date="2020-09" db="EMBL/GenBank/DDBJ databases">
        <authorList>
            <person name="Sun Q."/>
            <person name="Zhou Y."/>
        </authorList>
    </citation>
    <scope>NUCLEOTIDE SEQUENCE</scope>
    <source>
        <strain evidence="2">CGMCC 1.12726</strain>
    </source>
</reference>
<accession>A0A917CE14</accession>
<dbReference type="InterPro" id="IPR013078">
    <property type="entry name" value="His_Pase_superF_clade-1"/>
</dbReference>
<dbReference type="RefSeq" id="WP_188446849.1">
    <property type="nucleotide sequence ID" value="NZ_BMFO01000001.1"/>
</dbReference>
<organism evidence="2 3">
    <name type="scientific">Arenimonas maotaiensis</name>
    <dbReference type="NCBI Taxonomy" id="1446479"/>
    <lineage>
        <taxon>Bacteria</taxon>
        <taxon>Pseudomonadati</taxon>
        <taxon>Pseudomonadota</taxon>
        <taxon>Gammaproteobacteria</taxon>
        <taxon>Lysobacterales</taxon>
        <taxon>Lysobacteraceae</taxon>
        <taxon>Arenimonas</taxon>
    </lineage>
</organism>
<comment type="caution">
    <text evidence="2">The sequence shown here is derived from an EMBL/GenBank/DDBJ whole genome shotgun (WGS) entry which is preliminary data.</text>
</comment>
<dbReference type="InterPro" id="IPR029033">
    <property type="entry name" value="His_PPase_superfam"/>
</dbReference>
<dbReference type="EMBL" id="BMFO01000001">
    <property type="protein sequence ID" value="GGF83629.1"/>
    <property type="molecule type" value="Genomic_DNA"/>
</dbReference>
<dbReference type="CDD" id="cd07067">
    <property type="entry name" value="HP_PGM_like"/>
    <property type="match status" value="1"/>
</dbReference>
<gene>
    <name evidence="2" type="ORF">GCM10010960_02150</name>
</gene>
<protein>
    <submittedName>
        <fullName evidence="2">Phosphoglycerate mutase</fullName>
    </submittedName>
</protein>